<dbReference type="InterPro" id="IPR016166">
    <property type="entry name" value="FAD-bd_PCMH"/>
</dbReference>
<evidence type="ECO:0000256" key="3">
    <source>
        <dbReference type="ARBA" id="ARBA00022827"/>
    </source>
</evidence>
<dbReference type="STRING" id="1196081.A0A364KKW9"/>
<evidence type="ECO:0000256" key="2">
    <source>
        <dbReference type="ARBA" id="ARBA00022630"/>
    </source>
</evidence>
<gene>
    <name evidence="6" type="ORF">BHQ10_000208</name>
</gene>
<dbReference type="SUPFAM" id="SSF56176">
    <property type="entry name" value="FAD-binding/transporter-associated domain-like"/>
    <property type="match status" value="1"/>
</dbReference>
<dbReference type="InterPro" id="IPR016169">
    <property type="entry name" value="FAD-bd_PCMH_sub2"/>
</dbReference>
<organism evidence="6 7">
    <name type="scientific">Talaromyces amestolkiae</name>
    <dbReference type="NCBI Taxonomy" id="1196081"/>
    <lineage>
        <taxon>Eukaryota</taxon>
        <taxon>Fungi</taxon>
        <taxon>Dikarya</taxon>
        <taxon>Ascomycota</taxon>
        <taxon>Pezizomycotina</taxon>
        <taxon>Eurotiomycetes</taxon>
        <taxon>Eurotiomycetidae</taxon>
        <taxon>Eurotiales</taxon>
        <taxon>Trichocomaceae</taxon>
        <taxon>Talaromyces</taxon>
        <taxon>Talaromyces sect. Talaromyces</taxon>
    </lineage>
</organism>
<dbReference type="Pfam" id="PF01565">
    <property type="entry name" value="FAD_binding_4"/>
    <property type="match status" value="1"/>
</dbReference>
<accession>A0A364KKW9</accession>
<comment type="caution">
    <text evidence="6">The sequence shown here is derived from an EMBL/GenBank/DDBJ whole genome shotgun (WGS) entry which is preliminary data.</text>
</comment>
<keyword evidence="7" id="KW-1185">Reference proteome</keyword>
<comment type="similarity">
    <text evidence="1">Belongs to the oxygen-dependent FAD-linked oxidoreductase family.</text>
</comment>
<evidence type="ECO:0000256" key="1">
    <source>
        <dbReference type="ARBA" id="ARBA00005466"/>
    </source>
</evidence>
<keyword evidence="3" id="KW-0274">FAD</keyword>
<dbReference type="PANTHER" id="PTHR42973">
    <property type="entry name" value="BINDING OXIDOREDUCTASE, PUTATIVE (AFU_ORTHOLOGUE AFUA_1G17690)-RELATED"/>
    <property type="match status" value="1"/>
</dbReference>
<dbReference type="GeneID" id="63789425"/>
<dbReference type="InterPro" id="IPR050416">
    <property type="entry name" value="FAD-linked_Oxidoreductase"/>
</dbReference>
<dbReference type="PANTHER" id="PTHR42973:SF7">
    <property type="entry name" value="FAD-BINDING PCMH-TYPE DOMAIN-CONTAINING PROTEIN"/>
    <property type="match status" value="1"/>
</dbReference>
<reference evidence="6 7" key="1">
    <citation type="journal article" date="2017" name="Biotechnol. Biofuels">
        <title>Differential beta-glucosidase expression as a function of carbon source availability in Talaromyces amestolkiae: a genomic and proteomic approach.</title>
        <authorList>
            <person name="de Eugenio L.I."/>
            <person name="Mendez-Liter J.A."/>
            <person name="Nieto-Dominguez M."/>
            <person name="Alonso L."/>
            <person name="Gil-Munoz J."/>
            <person name="Barriuso J."/>
            <person name="Prieto A."/>
            <person name="Martinez M.J."/>
        </authorList>
    </citation>
    <scope>NUCLEOTIDE SEQUENCE [LARGE SCALE GENOMIC DNA]</scope>
    <source>
        <strain evidence="6 7">CIB</strain>
    </source>
</reference>
<dbReference type="OrthoDB" id="415825at2759"/>
<dbReference type="Proteomes" id="UP000249363">
    <property type="component" value="Unassembled WGS sequence"/>
</dbReference>
<dbReference type="Gene3D" id="3.40.462.20">
    <property type="match status" value="1"/>
</dbReference>
<dbReference type="PROSITE" id="PS51387">
    <property type="entry name" value="FAD_PCMH"/>
    <property type="match status" value="1"/>
</dbReference>
<dbReference type="Gene3D" id="3.30.43.10">
    <property type="entry name" value="Uridine Diphospho-n-acetylenolpyruvylglucosamine Reductase, domain 2"/>
    <property type="match status" value="1"/>
</dbReference>
<keyword evidence="4" id="KW-0560">Oxidoreductase</keyword>
<evidence type="ECO:0000313" key="7">
    <source>
        <dbReference type="Proteomes" id="UP000249363"/>
    </source>
</evidence>
<protein>
    <recommendedName>
        <fullName evidence="5">FAD-binding PCMH-type domain-containing protein</fullName>
    </recommendedName>
</protein>
<dbReference type="RefSeq" id="XP_040728713.1">
    <property type="nucleotide sequence ID" value="XM_040874186.1"/>
</dbReference>
<dbReference type="Gene3D" id="3.30.465.10">
    <property type="match status" value="1"/>
</dbReference>
<dbReference type="InterPro" id="IPR036318">
    <property type="entry name" value="FAD-bd_PCMH-like_sf"/>
</dbReference>
<evidence type="ECO:0000313" key="6">
    <source>
        <dbReference type="EMBL" id="RAO64196.1"/>
    </source>
</evidence>
<sequence>MTVLDHIPLLRQTLSPGSDVLIKPEDSEFQELLARWTDIDRKEPAAIILPSSENDCLKAVQWALHSSIPFVARSGGHSEWSTIDKHGVIIDLSRFSGVEVDAEAKTAVLRGSILSKQVAVSLAEAGFFTALGNGNNVGAIPYMLGGGVAITTSTTGFGSDQILAARIITANGELLSVDEDNHPDLLYAIRGAGQFFGLVTELTIKALPLSLLGNDAGAIWVGSFVFPIDRAEEVATVMKDLMDDGRYATAGLMMVMAPPPDRRPALVIAARYEGNPDDAEKAYAPLYKLSPVIANGGPVPIQNTSDSRAAIGAKGDFKRFGVVGLHGFNVNSFLETVELYKELIAECPDAINTAFNFQWWSTPPRKPDFESAMSLHDIRYWQNNLIWHTDARNRRKVDEYNDRCIAIMRGPNPIELVNYQNGTRDGPIECRYRGIERLARLRQLKKQWDPSGVFTRQLLD</sequence>
<dbReference type="GO" id="GO:0071949">
    <property type="term" value="F:FAD binding"/>
    <property type="evidence" value="ECO:0007669"/>
    <property type="project" value="InterPro"/>
</dbReference>
<evidence type="ECO:0000256" key="4">
    <source>
        <dbReference type="ARBA" id="ARBA00023002"/>
    </source>
</evidence>
<dbReference type="InterPro" id="IPR016167">
    <property type="entry name" value="FAD-bd_PCMH_sub1"/>
</dbReference>
<keyword evidence="2" id="KW-0285">Flavoprotein</keyword>
<evidence type="ECO:0000259" key="5">
    <source>
        <dbReference type="PROSITE" id="PS51387"/>
    </source>
</evidence>
<proteinExistence type="inferred from homology"/>
<dbReference type="EMBL" id="MIKG01000001">
    <property type="protein sequence ID" value="RAO64196.1"/>
    <property type="molecule type" value="Genomic_DNA"/>
</dbReference>
<feature type="domain" description="FAD-binding PCMH-type" evidence="5">
    <location>
        <begin position="40"/>
        <end position="209"/>
    </location>
</feature>
<dbReference type="GO" id="GO:0016491">
    <property type="term" value="F:oxidoreductase activity"/>
    <property type="evidence" value="ECO:0007669"/>
    <property type="project" value="UniProtKB-KW"/>
</dbReference>
<dbReference type="AlphaFoldDB" id="A0A364KKW9"/>
<name>A0A364KKW9_TALAM</name>
<dbReference type="InterPro" id="IPR006094">
    <property type="entry name" value="Oxid_FAD_bind_N"/>
</dbReference>